<dbReference type="PANTHER" id="PTHR33744">
    <property type="entry name" value="CARBOHYDRATE DIACID REGULATOR"/>
    <property type="match status" value="1"/>
</dbReference>
<evidence type="ECO:0000256" key="1">
    <source>
        <dbReference type="ARBA" id="ARBA00006754"/>
    </source>
</evidence>
<comment type="caution">
    <text evidence="3">The sequence shown here is derived from an EMBL/GenBank/DDBJ whole genome shotgun (WGS) entry which is preliminary data.</text>
</comment>
<dbReference type="SMART" id="SM00065">
    <property type="entry name" value="GAF"/>
    <property type="match status" value="1"/>
</dbReference>
<comment type="similarity">
    <text evidence="1">Belongs to the CdaR family.</text>
</comment>
<dbReference type="PANTHER" id="PTHR33744:SF1">
    <property type="entry name" value="DNA-BINDING TRANSCRIPTIONAL ACTIVATOR ADER"/>
    <property type="match status" value="1"/>
</dbReference>
<evidence type="ECO:0000313" key="3">
    <source>
        <dbReference type="EMBL" id="NEW45807.1"/>
    </source>
</evidence>
<dbReference type="Gene3D" id="1.10.10.2840">
    <property type="entry name" value="PucR C-terminal helix-turn-helix domain"/>
    <property type="match status" value="1"/>
</dbReference>
<dbReference type="InterPro" id="IPR042070">
    <property type="entry name" value="PucR_C-HTH_sf"/>
</dbReference>
<dbReference type="Pfam" id="PF13185">
    <property type="entry name" value="GAF_2"/>
    <property type="match status" value="1"/>
</dbReference>
<dbReference type="InterPro" id="IPR051448">
    <property type="entry name" value="CdaR-like_regulators"/>
</dbReference>
<sequence length="625" mass="67108">MDMSTSLLEQIHAGLSETELDTRLTEALERHEITHATAAAARGIHRRLAERRDREELLRVLHDTATDLTGIRDVEAVLKAIVQRTRSLTGSDMAYISLNDYRARETYIRKSDGVITPEYRTIRMPIGTGVLGKAAAGLSPYQSADYLTDPDIVHLPQIDAIVRAEGVRAILGVPLNLHGSVIGALLIADRSPRRYPNTLIDLIDTVGKHAAVALDNAERFTEITTALDDLAKEQDTHISRVRHLQDVISLDERLIETVVGGRGLDGYVELAHQVLAAPAAVLDPAGGVLAAHPAHDGRPSGAWFDAVTAMVDGAEFAGAVATGKPRSVHGATLVPAKAGGTHLATLVLAGEIPAAQGGLLERLAIFLTVLRLFDQAAHDSAQRMQFEVLDDILSGRAVAPEQVQRRAARFGLRSDDRLTCLVIDTHGADYRRIEGHVRGALGRIRALVADHAGHICVLAADGAPAVASLEQEFAANGVVATIGFAGPAVGFDAVAAIHTQAERALSTLIVLGRAGEVLDGARLGAVGLLLDAAGTLGRDYDPLGEIRPLLAYDRDHGTALTETAWTFLENNAGLVDTAARLFIHRNTVRQRLARIAELLGDDWLAGTRRLDLHLALRIWKLQTTR</sequence>
<evidence type="ECO:0000313" key="4">
    <source>
        <dbReference type="Proteomes" id="UP000468928"/>
    </source>
</evidence>
<dbReference type="SUPFAM" id="SSF55781">
    <property type="entry name" value="GAF domain-like"/>
    <property type="match status" value="1"/>
</dbReference>
<dbReference type="Proteomes" id="UP000468928">
    <property type="component" value="Unassembled WGS sequence"/>
</dbReference>
<proteinExistence type="inferred from homology"/>
<dbReference type="InterPro" id="IPR041522">
    <property type="entry name" value="CdaR_GGDEF"/>
</dbReference>
<dbReference type="EMBL" id="JAAGUZ010000037">
    <property type="protein sequence ID" value="NEW45807.1"/>
    <property type="molecule type" value="Genomic_DNA"/>
</dbReference>
<name>A0A6P1D5T9_9NOCA</name>
<protein>
    <submittedName>
        <fullName evidence="3">GAF domain-containing protein</fullName>
    </submittedName>
</protein>
<dbReference type="AlphaFoldDB" id="A0A6P1D5T9"/>
<dbReference type="Pfam" id="PF17853">
    <property type="entry name" value="GGDEF_2"/>
    <property type="match status" value="1"/>
</dbReference>
<dbReference type="Pfam" id="PF13556">
    <property type="entry name" value="HTH_30"/>
    <property type="match status" value="1"/>
</dbReference>
<dbReference type="InterPro" id="IPR029016">
    <property type="entry name" value="GAF-like_dom_sf"/>
</dbReference>
<organism evidence="3 4">
    <name type="scientific">Nocardia cyriacigeorgica</name>
    <dbReference type="NCBI Taxonomy" id="135487"/>
    <lineage>
        <taxon>Bacteria</taxon>
        <taxon>Bacillati</taxon>
        <taxon>Actinomycetota</taxon>
        <taxon>Actinomycetes</taxon>
        <taxon>Mycobacteriales</taxon>
        <taxon>Nocardiaceae</taxon>
        <taxon>Nocardia</taxon>
    </lineage>
</organism>
<evidence type="ECO:0000259" key="2">
    <source>
        <dbReference type="SMART" id="SM00065"/>
    </source>
</evidence>
<dbReference type="InterPro" id="IPR025736">
    <property type="entry name" value="PucR_C-HTH_dom"/>
</dbReference>
<accession>A0A6P1D5T9</accession>
<dbReference type="InterPro" id="IPR003018">
    <property type="entry name" value="GAF"/>
</dbReference>
<gene>
    <name evidence="3" type="ORF">GV789_15320</name>
</gene>
<reference evidence="3 4" key="1">
    <citation type="submission" date="2020-01" db="EMBL/GenBank/DDBJ databases">
        <title>Genetics and antimicrobial susceptibilities of Nocardia species isolated from the soil; a comparison with species isolated from humans.</title>
        <authorList>
            <person name="Carrasco G."/>
            <person name="Monzon S."/>
            <person name="Sansegundo M."/>
            <person name="Garcia E."/>
            <person name="Garrido N."/>
            <person name="Medina M.J."/>
            <person name="Villalon P."/>
            <person name="Ramirez-Arocha A.C."/>
            <person name="Jimenez P."/>
            <person name="Cuesta I."/>
            <person name="Valdezate S."/>
        </authorList>
    </citation>
    <scope>NUCLEOTIDE SEQUENCE [LARGE SCALE GENOMIC DNA]</scope>
    <source>
        <strain evidence="3 4">CNM20110639</strain>
    </source>
</reference>
<feature type="domain" description="GAF" evidence="2">
    <location>
        <begin position="73"/>
        <end position="224"/>
    </location>
</feature>
<dbReference type="Gene3D" id="3.30.450.40">
    <property type="match status" value="1"/>
</dbReference>